<feature type="region of interest" description="Disordered" evidence="1">
    <location>
        <begin position="89"/>
        <end position="115"/>
    </location>
</feature>
<keyword evidence="6" id="KW-1185">Reference proteome</keyword>
<protein>
    <submittedName>
        <fullName evidence="3">Uncharacterized protein</fullName>
    </submittedName>
</protein>
<name>A0AAE1U5S2_9EUCA</name>
<dbReference type="EMBL" id="JAWZYT010000207">
    <property type="protein sequence ID" value="KAK4326597.1"/>
    <property type="molecule type" value="Genomic_DNA"/>
</dbReference>
<dbReference type="EMBL" id="JAWZYT010002018">
    <property type="protein sequence ID" value="KAK4307265.1"/>
    <property type="molecule type" value="Genomic_DNA"/>
</dbReference>
<evidence type="ECO:0000313" key="6">
    <source>
        <dbReference type="Proteomes" id="UP001292094"/>
    </source>
</evidence>
<feature type="compositionally biased region" description="Polar residues" evidence="1">
    <location>
        <begin position="99"/>
        <end position="111"/>
    </location>
</feature>
<evidence type="ECO:0000256" key="1">
    <source>
        <dbReference type="SAM" id="MobiDB-lite"/>
    </source>
</evidence>
<reference evidence="3" key="1">
    <citation type="submission" date="2023-11" db="EMBL/GenBank/DDBJ databases">
        <title>Genome assemblies of two species of porcelain crab, Petrolisthes cinctipes and Petrolisthes manimaculis (Anomura: Porcellanidae).</title>
        <authorList>
            <person name="Angst P."/>
        </authorList>
    </citation>
    <scope>NUCLEOTIDE SEQUENCE</scope>
    <source>
        <strain evidence="3">PB745_02</strain>
        <tissue evidence="3">Gill</tissue>
    </source>
</reference>
<dbReference type="AlphaFoldDB" id="A0AAE1U5S2"/>
<evidence type="ECO:0000313" key="3">
    <source>
        <dbReference type="EMBL" id="KAK4307265.1"/>
    </source>
</evidence>
<dbReference type="Proteomes" id="UP001292094">
    <property type="component" value="Unassembled WGS sequence"/>
</dbReference>
<sequence>MSSISEIMKTAQLLGMSPEVIEKLVQQEIYLQKDKAEREERCAEGEQRKLELKQKQLEVGQRSHECDLTEAEKVRIEAEKARVELRLAELHSAAGPNEVPNNHNPGQQKTGDSGALNPLAVSSGLMAISGMNPSLSRPPTSCEEMINFSQVVSRPCILWTLA</sequence>
<comment type="caution">
    <text evidence="3">The sequence shown here is derived from an EMBL/GenBank/DDBJ whole genome shotgun (WGS) entry which is preliminary data.</text>
</comment>
<accession>A0AAE1U5S2</accession>
<evidence type="ECO:0000313" key="5">
    <source>
        <dbReference type="EMBL" id="KAK4326597.1"/>
    </source>
</evidence>
<evidence type="ECO:0000313" key="4">
    <source>
        <dbReference type="EMBL" id="KAK4322044.1"/>
    </source>
</evidence>
<dbReference type="EMBL" id="JAWZYT010000540">
    <property type="protein sequence ID" value="KAK4322044.1"/>
    <property type="molecule type" value="Genomic_DNA"/>
</dbReference>
<dbReference type="EMBL" id="JAWZYT010005765">
    <property type="protein sequence ID" value="KAK4289673.1"/>
    <property type="molecule type" value="Genomic_DNA"/>
</dbReference>
<organism evidence="3 6">
    <name type="scientific">Petrolisthes manimaculis</name>
    <dbReference type="NCBI Taxonomy" id="1843537"/>
    <lineage>
        <taxon>Eukaryota</taxon>
        <taxon>Metazoa</taxon>
        <taxon>Ecdysozoa</taxon>
        <taxon>Arthropoda</taxon>
        <taxon>Crustacea</taxon>
        <taxon>Multicrustacea</taxon>
        <taxon>Malacostraca</taxon>
        <taxon>Eumalacostraca</taxon>
        <taxon>Eucarida</taxon>
        <taxon>Decapoda</taxon>
        <taxon>Pleocyemata</taxon>
        <taxon>Anomura</taxon>
        <taxon>Galatheoidea</taxon>
        <taxon>Porcellanidae</taxon>
        <taxon>Petrolisthes</taxon>
    </lineage>
</organism>
<proteinExistence type="predicted"/>
<evidence type="ECO:0000313" key="2">
    <source>
        <dbReference type="EMBL" id="KAK4289673.1"/>
    </source>
</evidence>
<gene>
    <name evidence="5" type="ORF">Pmani_002911</name>
    <name evidence="4" type="ORF">Pmani_007163</name>
    <name evidence="3" type="ORF">Pmani_020978</name>
    <name evidence="2" type="ORF">Pmani_037371</name>
</gene>